<accession>A0A560KA55</accession>
<protein>
    <submittedName>
        <fullName evidence="2">Tetratricopeptide repeat protein</fullName>
    </submittedName>
</protein>
<evidence type="ECO:0000313" key="3">
    <source>
        <dbReference type="Proteomes" id="UP000320516"/>
    </source>
</evidence>
<keyword evidence="1" id="KW-0802">TPR repeat</keyword>
<sequence>MLRVIGEGVQLMRSGQPRQAIAFFDQVIATYEVRYKDNPDRLYCGSSPAEILAYMLLAASQKPTKSAHAVPNTWGAAYFFKGFSLVELKDLDAAKASLERARDLSPYNPHYLNELANIYKSEKNWPLALETYQAAKEHSAVFAQSKEKEEQVALHGIAFIYSETGKLDEAEAIYKQCLAKNPQDAYAQHELDYVTQQKAKQAQVH</sequence>
<dbReference type="EMBL" id="VITV01000002">
    <property type="protein sequence ID" value="TWB80127.1"/>
    <property type="molecule type" value="Genomic_DNA"/>
</dbReference>
<organism evidence="2 3">
    <name type="scientific">Nitrospirillum amazonense</name>
    <dbReference type="NCBI Taxonomy" id="28077"/>
    <lineage>
        <taxon>Bacteria</taxon>
        <taxon>Pseudomonadati</taxon>
        <taxon>Pseudomonadota</taxon>
        <taxon>Alphaproteobacteria</taxon>
        <taxon>Rhodospirillales</taxon>
        <taxon>Azospirillaceae</taxon>
        <taxon>Nitrospirillum</taxon>
    </lineage>
</organism>
<dbReference type="Proteomes" id="UP000320516">
    <property type="component" value="Unassembled WGS sequence"/>
</dbReference>
<feature type="repeat" description="TPR" evidence="1">
    <location>
        <begin position="151"/>
        <end position="184"/>
    </location>
</feature>
<dbReference type="SMART" id="SM00028">
    <property type="entry name" value="TPR"/>
    <property type="match status" value="3"/>
</dbReference>
<reference evidence="2 3" key="1">
    <citation type="submission" date="2019-06" db="EMBL/GenBank/DDBJ databases">
        <title>Genomic Encyclopedia of Type Strains, Phase IV (KMG-V): Genome sequencing to study the core and pangenomes of soil and plant-associated prokaryotes.</title>
        <authorList>
            <person name="Whitman W."/>
        </authorList>
    </citation>
    <scope>NUCLEOTIDE SEQUENCE [LARGE SCALE GENOMIC DNA]</scope>
    <source>
        <strain evidence="2 3">BR 12005</strain>
    </source>
</reference>
<feature type="repeat" description="TPR" evidence="1">
    <location>
        <begin position="75"/>
        <end position="108"/>
    </location>
</feature>
<proteinExistence type="predicted"/>
<evidence type="ECO:0000313" key="2">
    <source>
        <dbReference type="EMBL" id="TWB80127.1"/>
    </source>
</evidence>
<dbReference type="PROSITE" id="PS50005">
    <property type="entry name" value="TPR"/>
    <property type="match status" value="2"/>
</dbReference>
<dbReference type="Pfam" id="PF13424">
    <property type="entry name" value="TPR_12"/>
    <property type="match status" value="1"/>
</dbReference>
<name>A0A560KA55_9PROT</name>
<dbReference type="AlphaFoldDB" id="A0A560KA55"/>
<dbReference type="InterPro" id="IPR019734">
    <property type="entry name" value="TPR_rpt"/>
</dbReference>
<dbReference type="SUPFAM" id="SSF48452">
    <property type="entry name" value="TPR-like"/>
    <property type="match status" value="1"/>
</dbReference>
<dbReference type="InterPro" id="IPR011990">
    <property type="entry name" value="TPR-like_helical_dom_sf"/>
</dbReference>
<dbReference type="Pfam" id="PF13181">
    <property type="entry name" value="TPR_8"/>
    <property type="match status" value="1"/>
</dbReference>
<gene>
    <name evidence="2" type="ORF">FBZ87_102551</name>
</gene>
<comment type="caution">
    <text evidence="2">The sequence shown here is derived from an EMBL/GenBank/DDBJ whole genome shotgun (WGS) entry which is preliminary data.</text>
</comment>
<evidence type="ECO:0000256" key="1">
    <source>
        <dbReference type="PROSITE-ProRule" id="PRU00339"/>
    </source>
</evidence>
<dbReference type="Gene3D" id="1.25.40.10">
    <property type="entry name" value="Tetratricopeptide repeat domain"/>
    <property type="match status" value="1"/>
</dbReference>